<dbReference type="STRING" id="31246.A0A183PFK0"/>
<reference evidence="1 2" key="1">
    <citation type="submission" date="2018-11" db="EMBL/GenBank/DDBJ databases">
        <authorList>
            <consortium name="Pathogen Informatics"/>
        </authorList>
    </citation>
    <scope>NUCLEOTIDE SEQUENCE [LARGE SCALE GENOMIC DNA]</scope>
    <source>
        <strain>Denwood</strain>
        <strain evidence="2">Zambia</strain>
    </source>
</reference>
<proteinExistence type="predicted"/>
<evidence type="ECO:0000313" key="2">
    <source>
        <dbReference type="Proteomes" id="UP000269396"/>
    </source>
</evidence>
<dbReference type="Proteomes" id="UP000269396">
    <property type="component" value="Unassembled WGS sequence"/>
</dbReference>
<keyword evidence="2" id="KW-1185">Reference proteome</keyword>
<name>A0A183PFK0_9TREM</name>
<evidence type="ECO:0000313" key="1">
    <source>
        <dbReference type="EMBL" id="VDP62812.1"/>
    </source>
</evidence>
<dbReference type="EMBL" id="UZAL01033184">
    <property type="protein sequence ID" value="VDP62812.1"/>
    <property type="molecule type" value="Genomic_DNA"/>
</dbReference>
<gene>
    <name evidence="1" type="ORF">SMTD_LOCUS13136</name>
</gene>
<protein>
    <submittedName>
        <fullName evidence="1">Uncharacterized protein</fullName>
    </submittedName>
</protein>
<accession>A0A183PFK0</accession>
<dbReference type="AlphaFoldDB" id="A0A183PFK0"/>
<sequence length="349" mass="40445">MVTSISAEEFQRFQSQLLDLREAQITANDAKLRAEKRIKQLEEELIYTQSALTNAQTTFSDHNSLLEELKQENKLLRDKLFNTESSFQLQSSTLRAECYRSSSRQDDFCQTIIIPLQHKSIQTNNDPNCELNQIPAFLMNDIENLTNSLKQANYTHDQLKQTIEQLNNKVDTIENQLSFDVFNAQQTIKKLTQENKSLLIELNKSQEKCHELNIIESELRNQIDVIKRRSEKLNHELRRQLSRFIRNHHNGDIDTSIQQLRKNSLHSSSSSLTSSNIILGTSTSDGISNEMMNDSMMMNNKLSNVSMSKNTNFHEMPPGFFSTADFKVSKNRIYSFVFSSFFLTRKHFT</sequence>
<organism evidence="1 2">
    <name type="scientific">Schistosoma mattheei</name>
    <dbReference type="NCBI Taxonomy" id="31246"/>
    <lineage>
        <taxon>Eukaryota</taxon>
        <taxon>Metazoa</taxon>
        <taxon>Spiralia</taxon>
        <taxon>Lophotrochozoa</taxon>
        <taxon>Platyhelminthes</taxon>
        <taxon>Trematoda</taxon>
        <taxon>Digenea</taxon>
        <taxon>Strigeidida</taxon>
        <taxon>Schistosomatoidea</taxon>
        <taxon>Schistosomatidae</taxon>
        <taxon>Schistosoma</taxon>
    </lineage>
</organism>